<feature type="compositionally biased region" description="Basic and acidic residues" evidence="1">
    <location>
        <begin position="465"/>
        <end position="477"/>
    </location>
</feature>
<name>A0A3F2YSM2_ANOAR</name>
<feature type="region of interest" description="Disordered" evidence="1">
    <location>
        <begin position="1434"/>
        <end position="1612"/>
    </location>
</feature>
<dbReference type="VEuPathDB" id="VectorBase:AARA21_000834"/>
<feature type="region of interest" description="Disordered" evidence="1">
    <location>
        <begin position="312"/>
        <end position="405"/>
    </location>
</feature>
<feature type="region of interest" description="Disordered" evidence="1">
    <location>
        <begin position="200"/>
        <end position="296"/>
    </location>
</feature>
<feature type="compositionally biased region" description="Basic and acidic residues" evidence="1">
    <location>
        <begin position="1788"/>
        <end position="1804"/>
    </location>
</feature>
<feature type="compositionally biased region" description="Polar residues" evidence="1">
    <location>
        <begin position="946"/>
        <end position="958"/>
    </location>
</feature>
<feature type="region of interest" description="Disordered" evidence="1">
    <location>
        <begin position="1"/>
        <end position="86"/>
    </location>
</feature>
<feature type="compositionally biased region" description="Basic and acidic residues" evidence="1">
    <location>
        <begin position="1218"/>
        <end position="1230"/>
    </location>
</feature>
<feature type="region of interest" description="Disordered" evidence="1">
    <location>
        <begin position="428"/>
        <end position="920"/>
    </location>
</feature>
<feature type="compositionally biased region" description="Polar residues" evidence="1">
    <location>
        <begin position="1154"/>
        <end position="1166"/>
    </location>
</feature>
<feature type="region of interest" description="Disordered" evidence="1">
    <location>
        <begin position="1715"/>
        <end position="1804"/>
    </location>
</feature>
<sequence>MNQDEEVPTRVTRGALRRRSVDQEATPQKPAGAATGGTPKKSASTTKKVNALNAIQETEGRPSTPTVGRNTRRRMSETSDTPTILPNKLVQYLKEAEIGAEPGRRSRNTSLTEENLNELNAAYEGGSSVMPTRSRTPARLRASNEALASMNSPQPAVRRSTRRNSVTSDDGSVQSLPVTTPKLTSGLRVLKDDTIIEEDASDDRAESVSSEASTRTTRRQSTVAKKSASPSPRRTAESPVSSVKTDATPPRAMKTPRVSLSPLMLPKGSPRSKNVSFCDDSKQDDSHSSFPKTPTSVSKEVVIVVNDLRNSDLKGLSPKVDREVNLPGKSEPTGDQLKSSPKSPKSENLVGDSVPEMKANDESCSIAASPKPGKDTIEQPNSTSKDKMNSSSTVLIDNGTEAIDSSNNVSGIELLDSSVVEISDSIMEANTSVKDTSSVANKSTSEGEKLSQSWSQSVRRSATKGIDEFSVRKQEEQERLEEETEKLQKAPLKSPLKPRSPAAKAASADESIDEDNDDELENEEEAQDKNELLDDEAVEMEGYESGDSLASDLRREMEENEIMDQGEDLGSEDTEENDEQEEDEEDGNDSWIVSSGDEAEQLNEDELLKDTEDEDLQTKNASLKDEKKTKTPKRRRIIEMVDDSDEDTKASDEERKETAKSPKNLSSKRSLTPVGGKENNTPTKKLNLSQINDAVQNKNQDKLVNNTPDKNDTSMESSTDEQQVGNGNETMLPATPAHKTPSKDTGAALHSATKSLSNSKHGNGEKEVAAEDDENDTSGNSETMFQDAEDGGETVQKSDDAMEKDVSLSKSPTKSVIASRKSFPAASITTKDVIGRKSLPANGHMQAAIQSETDEGGESSQPDATQNDEVAEAEALVENVEVENAEHDDKTQAEPAPAEFTMDQPADEAPTKPGRKSMPAVPLISAQFYIGASKKRATIGGEDAHVQTSTPKSNQSLSGKDKGKKTPVEKKATTANGGSTVLNPFAQAKNKARLSLDSGAGQQKPEKKDKLRRSLPSQFVEESMDVDEAPMNENVAEEPSKPDDDKDMMDEVEVVENQEPENGKQQSKAPKPKRKALEDYDLANILSRCNEVIREDKERKKEVASAIRKKKEEKKRLRELEKQEELEASKAAAAAAAAAAAGSGGTTNGDDGGLNSSTTGNDSLSQGGEGLKKKKKRKPKVKNYLLDELAETRKERLEQALRHKLEVIERRKQRKKERQLEQQKQLDKENGNATGASGGIGAKLEKIKKKQKAKSNQESSDKSKNPPVRVALSAFAVFNQLQNHPEQVQSLEDKTQKSEKSELMAPAVEKKQHKKSPKKEEASNPQPEAKEAAKTDKAAVADEKAKQATTLKDSEQTKKKKRTERQLDGSDPSFSDEKISSTDVVVAAATKKATPAVQTQSESSAVKSDSKINPLLSKSASDGLVQEVEKLTKKQKRKLAAMETTPTNPQKDVTPEGVPAKEMKASSFEEAQTNSVGAKRKEKMRNQTMVESDTVPKQKKNKKQSTQNGHAEDHGSNLAGAKSAFAMHENHTDGQEVVEKKKKKAKKHHAVQPEIDTDQDHSTVEQSRKKTAILERESTTTASAVPTKKRKREQTDSPAATVASTPRPAKHTKLRVLQRIESGGFFEENVTPDKIRLKRNFGFQEQQATPAKQLGFRVSSLLPTDQNELRAVASSSKTHSKDGRMKSKLGGSVLSGPPSRSLPLPVWTSSGVFIESSVDDSNGNTDGKQRKQQQGSNHKTDSGYIQLKGQGKADFRLKTLRPGPAAEKPHRVDPSTTEQSVLNFKRKQLLEKTAHLREKKSNRV</sequence>
<feature type="region of interest" description="Disordered" evidence="1">
    <location>
        <begin position="1284"/>
        <end position="1420"/>
    </location>
</feature>
<feature type="compositionally biased region" description="Gly residues" evidence="1">
    <location>
        <begin position="1142"/>
        <end position="1152"/>
    </location>
</feature>
<feature type="region of interest" description="Disordered" evidence="1">
    <location>
        <begin position="1092"/>
        <end position="1193"/>
    </location>
</feature>
<feature type="region of interest" description="Disordered" evidence="1">
    <location>
        <begin position="1206"/>
        <end position="1268"/>
    </location>
</feature>
<accession>A0A3F2YSM2</accession>
<feature type="compositionally biased region" description="Polar residues" evidence="1">
    <location>
        <begin position="752"/>
        <end position="761"/>
    </location>
</feature>
<feature type="compositionally biased region" description="Polar residues" evidence="1">
    <location>
        <begin position="169"/>
        <end position="180"/>
    </location>
</feature>
<feature type="compositionally biased region" description="Acidic residues" evidence="1">
    <location>
        <begin position="1045"/>
        <end position="1059"/>
    </location>
</feature>
<keyword evidence="3" id="KW-1185">Reference proteome</keyword>
<feature type="compositionally biased region" description="Basic and acidic residues" evidence="1">
    <location>
        <begin position="1114"/>
        <end position="1128"/>
    </location>
</feature>
<reference evidence="2" key="1">
    <citation type="submission" date="2022-08" db="UniProtKB">
        <authorList>
            <consortium name="EnsemblMetazoa"/>
        </authorList>
    </citation>
    <scope>IDENTIFICATION</scope>
    <source>
        <strain evidence="2">Dongola</strain>
    </source>
</reference>
<feature type="compositionally biased region" description="Basic residues" evidence="1">
    <location>
        <begin position="1540"/>
        <end position="1550"/>
    </location>
</feature>
<feature type="region of interest" description="Disordered" evidence="1">
    <location>
        <begin position="146"/>
        <end position="180"/>
    </location>
</feature>
<feature type="compositionally biased region" description="Basic and acidic residues" evidence="1">
    <location>
        <begin position="1528"/>
        <end position="1539"/>
    </location>
</feature>
<feature type="compositionally biased region" description="Acidic residues" evidence="1">
    <location>
        <begin position="533"/>
        <end position="544"/>
    </location>
</feature>
<feature type="compositionally biased region" description="Polar residues" evidence="1">
    <location>
        <begin position="207"/>
        <end position="245"/>
    </location>
</feature>
<feature type="compositionally biased region" description="Basic and acidic residues" evidence="1">
    <location>
        <begin position="796"/>
        <end position="807"/>
    </location>
</feature>
<proteinExistence type="predicted"/>
<feature type="compositionally biased region" description="Polar residues" evidence="1">
    <location>
        <begin position="428"/>
        <end position="460"/>
    </location>
</feature>
<feature type="compositionally biased region" description="Polar residues" evidence="1">
    <location>
        <begin position="1719"/>
        <end position="1737"/>
    </location>
</feature>
<feature type="compositionally biased region" description="Basic and acidic residues" evidence="1">
    <location>
        <begin position="1558"/>
        <end position="1578"/>
    </location>
</feature>
<feature type="compositionally biased region" description="Polar residues" evidence="1">
    <location>
        <begin position="378"/>
        <end position="395"/>
    </location>
</feature>
<feature type="compositionally biased region" description="Acidic residues" evidence="1">
    <location>
        <begin position="597"/>
        <end position="615"/>
    </location>
</feature>
<feature type="compositionally biased region" description="Low complexity" evidence="1">
    <location>
        <begin position="1382"/>
        <end position="1400"/>
    </location>
</feature>
<dbReference type="EMBL" id="APCN01005781">
    <property type="status" value="NOT_ANNOTATED_CDS"/>
    <property type="molecule type" value="Genomic_DNA"/>
</dbReference>
<feature type="compositionally biased region" description="Basic and acidic residues" evidence="1">
    <location>
        <begin position="959"/>
        <end position="972"/>
    </location>
</feature>
<protein>
    <submittedName>
        <fullName evidence="2">Uncharacterized protein</fullName>
    </submittedName>
</protein>
<feature type="compositionally biased region" description="Polar residues" evidence="1">
    <location>
        <begin position="678"/>
        <end position="729"/>
    </location>
</feature>
<feature type="compositionally biased region" description="Basic and acidic residues" evidence="1">
    <location>
        <begin position="647"/>
        <end position="660"/>
    </location>
</feature>
<feature type="compositionally biased region" description="Basic residues" evidence="1">
    <location>
        <begin position="1172"/>
        <end position="1181"/>
    </location>
</feature>
<feature type="compositionally biased region" description="Acidic residues" evidence="1">
    <location>
        <begin position="558"/>
        <end position="588"/>
    </location>
</feature>
<evidence type="ECO:0000313" key="3">
    <source>
        <dbReference type="Proteomes" id="UP000075840"/>
    </source>
</evidence>
<dbReference type="Proteomes" id="UP000075840">
    <property type="component" value="Unassembled WGS sequence"/>
</dbReference>
<feature type="compositionally biased region" description="Low complexity" evidence="1">
    <location>
        <begin position="1129"/>
        <end position="1141"/>
    </location>
</feature>
<feature type="compositionally biased region" description="Basic and acidic residues" evidence="1">
    <location>
        <begin position="1291"/>
        <end position="1302"/>
    </location>
</feature>
<feature type="compositionally biased region" description="Polar residues" evidence="1">
    <location>
        <begin position="973"/>
        <end position="982"/>
    </location>
</feature>
<feature type="compositionally biased region" description="Polar residues" evidence="1">
    <location>
        <begin position="661"/>
        <end position="670"/>
    </location>
</feature>
<feature type="compositionally biased region" description="Low complexity" evidence="1">
    <location>
        <begin position="495"/>
        <end position="509"/>
    </location>
</feature>
<evidence type="ECO:0000256" key="1">
    <source>
        <dbReference type="SAM" id="MobiDB-lite"/>
    </source>
</evidence>
<organism evidence="2 3">
    <name type="scientific">Anopheles arabiensis</name>
    <name type="common">Mosquito</name>
    <dbReference type="NCBI Taxonomy" id="7173"/>
    <lineage>
        <taxon>Eukaryota</taxon>
        <taxon>Metazoa</taxon>
        <taxon>Ecdysozoa</taxon>
        <taxon>Arthropoda</taxon>
        <taxon>Hexapoda</taxon>
        <taxon>Insecta</taxon>
        <taxon>Pterygota</taxon>
        <taxon>Neoptera</taxon>
        <taxon>Endopterygota</taxon>
        <taxon>Diptera</taxon>
        <taxon>Nematocera</taxon>
        <taxon>Culicoidea</taxon>
        <taxon>Culicidae</taxon>
        <taxon>Anophelinae</taxon>
        <taxon>Anopheles</taxon>
    </lineage>
</organism>
<feature type="compositionally biased region" description="Low complexity" evidence="1">
    <location>
        <begin position="1689"/>
        <end position="1701"/>
    </location>
</feature>
<feature type="compositionally biased region" description="Basic and acidic residues" evidence="1">
    <location>
        <begin position="1092"/>
        <end position="1103"/>
    </location>
</feature>
<feature type="region of interest" description="Disordered" evidence="1">
    <location>
        <begin position="1671"/>
        <end position="1701"/>
    </location>
</feature>
<feature type="compositionally biased region" description="Polar residues" evidence="1">
    <location>
        <begin position="41"/>
        <end position="69"/>
    </location>
</feature>
<feature type="compositionally biased region" description="Basic and acidic residues" evidence="1">
    <location>
        <begin position="1318"/>
        <end position="1357"/>
    </location>
</feature>
<dbReference type="EnsemblMetazoa" id="AARA017728-RA">
    <property type="protein sequence ID" value="AARA017728-PA"/>
    <property type="gene ID" value="AARA017728"/>
</dbReference>
<evidence type="ECO:0000313" key="2">
    <source>
        <dbReference type="EnsemblMetazoa" id="AARA017728-PA"/>
    </source>
</evidence>
<feature type="compositionally biased region" description="Acidic residues" evidence="1">
    <location>
        <begin position="510"/>
        <end position="526"/>
    </location>
</feature>
<dbReference type="VEuPathDB" id="VectorBase:AARA017728"/>
<feature type="compositionally biased region" description="Polar residues" evidence="1">
    <location>
        <begin position="858"/>
        <end position="868"/>
    </location>
</feature>
<feature type="region of interest" description="Disordered" evidence="1">
    <location>
        <begin position="940"/>
        <end position="1080"/>
    </location>
</feature>